<evidence type="ECO:0000256" key="4">
    <source>
        <dbReference type="ARBA" id="ARBA00022857"/>
    </source>
</evidence>
<evidence type="ECO:0000256" key="8">
    <source>
        <dbReference type="HAMAP-Rule" id="MF_00222"/>
    </source>
</evidence>
<comment type="similarity">
    <text evidence="8">Belongs to the shikimate dehydrogenase family.</text>
</comment>
<accession>A0ABV2L037</accession>
<dbReference type="NCBIfam" id="NF001312">
    <property type="entry name" value="PRK00258.1-4"/>
    <property type="match status" value="1"/>
</dbReference>
<dbReference type="InterPro" id="IPR006151">
    <property type="entry name" value="Shikm_DH/Glu-tRNA_Rdtase"/>
</dbReference>
<evidence type="ECO:0000313" key="11">
    <source>
        <dbReference type="EMBL" id="MET3691191.1"/>
    </source>
</evidence>
<dbReference type="InterPro" id="IPR036291">
    <property type="entry name" value="NAD(P)-bd_dom_sf"/>
</dbReference>
<feature type="active site" description="Proton acceptor" evidence="8">
    <location>
        <position position="65"/>
    </location>
</feature>
<comment type="subunit">
    <text evidence="8">Homodimer.</text>
</comment>
<feature type="binding site" evidence="8">
    <location>
        <begin position="14"/>
        <end position="16"/>
    </location>
    <ligand>
        <name>shikimate</name>
        <dbReference type="ChEBI" id="CHEBI:36208"/>
    </ligand>
</feature>
<dbReference type="NCBIfam" id="TIGR00507">
    <property type="entry name" value="aroE"/>
    <property type="match status" value="1"/>
</dbReference>
<comment type="catalytic activity">
    <reaction evidence="7 8">
        <text>shikimate + NADP(+) = 3-dehydroshikimate + NADPH + H(+)</text>
        <dbReference type="Rhea" id="RHEA:17737"/>
        <dbReference type="ChEBI" id="CHEBI:15378"/>
        <dbReference type="ChEBI" id="CHEBI:16630"/>
        <dbReference type="ChEBI" id="CHEBI:36208"/>
        <dbReference type="ChEBI" id="CHEBI:57783"/>
        <dbReference type="ChEBI" id="CHEBI:58349"/>
        <dbReference type="EC" id="1.1.1.25"/>
    </reaction>
</comment>
<dbReference type="EC" id="1.1.1.25" evidence="2 8"/>
<keyword evidence="4 8" id="KW-0521">NADP</keyword>
<dbReference type="Proteomes" id="UP001549145">
    <property type="component" value="Unassembled WGS sequence"/>
</dbReference>
<feature type="binding site" evidence="8">
    <location>
        <begin position="154"/>
        <end position="159"/>
    </location>
    <ligand>
        <name>NADP(+)</name>
        <dbReference type="ChEBI" id="CHEBI:58349"/>
    </ligand>
</feature>
<evidence type="ECO:0000259" key="9">
    <source>
        <dbReference type="Pfam" id="PF01488"/>
    </source>
</evidence>
<gene>
    <name evidence="8" type="primary">aroE</name>
    <name evidence="11" type="ORF">ABID43_000710</name>
</gene>
<feature type="domain" description="Quinate/shikimate 5-dehydrogenase/glutamyl-tRNA reductase" evidence="9">
    <location>
        <begin position="125"/>
        <end position="194"/>
    </location>
</feature>
<comment type="function">
    <text evidence="8">Involved in the biosynthesis of the chorismate, which leads to the biosynthesis of aromatic amino acids. Catalyzes the reversible NADPH linked reduction of 3-dehydroshikimate (DHSA) to yield shikimate (SA).</text>
</comment>
<evidence type="ECO:0000259" key="10">
    <source>
        <dbReference type="Pfam" id="PF08501"/>
    </source>
</evidence>
<keyword evidence="12" id="KW-1185">Reference proteome</keyword>
<dbReference type="Pfam" id="PF01488">
    <property type="entry name" value="Shikimate_DH"/>
    <property type="match status" value="1"/>
</dbReference>
<feature type="binding site" evidence="8">
    <location>
        <begin position="130"/>
        <end position="134"/>
    </location>
    <ligand>
        <name>NADP(+)</name>
        <dbReference type="ChEBI" id="CHEBI:58349"/>
    </ligand>
</feature>
<evidence type="ECO:0000313" key="12">
    <source>
        <dbReference type="Proteomes" id="UP001549145"/>
    </source>
</evidence>
<evidence type="ECO:0000256" key="5">
    <source>
        <dbReference type="ARBA" id="ARBA00023002"/>
    </source>
</evidence>
<dbReference type="PANTHER" id="PTHR21089">
    <property type="entry name" value="SHIKIMATE DEHYDROGENASE"/>
    <property type="match status" value="1"/>
</dbReference>
<dbReference type="InterPro" id="IPR046346">
    <property type="entry name" value="Aminoacid_DH-like_N_sf"/>
</dbReference>
<organism evidence="11 12">
    <name type="scientific">Methylobacterium goesingense</name>
    <dbReference type="NCBI Taxonomy" id="243690"/>
    <lineage>
        <taxon>Bacteria</taxon>
        <taxon>Pseudomonadati</taxon>
        <taxon>Pseudomonadota</taxon>
        <taxon>Alphaproteobacteria</taxon>
        <taxon>Hyphomicrobiales</taxon>
        <taxon>Methylobacteriaceae</taxon>
        <taxon>Methylobacterium</taxon>
    </lineage>
</organism>
<dbReference type="RefSeq" id="WP_238281343.1">
    <property type="nucleotide sequence ID" value="NZ_BPQL01000122.1"/>
</dbReference>
<feature type="binding site" evidence="8">
    <location>
        <position position="219"/>
    </location>
    <ligand>
        <name>NADP(+)</name>
        <dbReference type="ChEBI" id="CHEBI:58349"/>
    </ligand>
</feature>
<feature type="domain" description="Shikimate dehydrogenase substrate binding N-terminal" evidence="10">
    <location>
        <begin position="6"/>
        <end position="88"/>
    </location>
</feature>
<comment type="pathway">
    <text evidence="1 8">Metabolic intermediate biosynthesis; chorismate biosynthesis; chorismate from D-erythrose 4-phosphate and phosphoenolpyruvate: step 4/7.</text>
</comment>
<proteinExistence type="inferred from homology"/>
<evidence type="ECO:0000256" key="6">
    <source>
        <dbReference type="ARBA" id="ARBA00023141"/>
    </source>
</evidence>
<sequence length="277" mass="29258">MTRAFVVGHPIGHSRSPLIHGHWLHEHGIAGSYERIDVTPEAFPGFLASLRENGFAGGNVTIPHKEAAFRLVESLTPRAAKIGAVNTLFFDGSERLCGDNTDAPGFIAHLDQTLGSNWTERGAGTALVLGAGGAARAIVVGLLERGLSRIRVANRTLDRAEALAALDPARVEAVAWRDLPTALAHTGLLVNTTSLGMVGHPPLTLDLIDLPEDAAVADIVYAPLETPLLAAARARGLSAVDGLGMLLHQAVPGFARWFRVTPSVTPELRARIVADLA</sequence>
<dbReference type="InterPro" id="IPR011342">
    <property type="entry name" value="Shikimate_DH"/>
</dbReference>
<dbReference type="SUPFAM" id="SSF51735">
    <property type="entry name" value="NAD(P)-binding Rossmann-fold domains"/>
    <property type="match status" value="1"/>
</dbReference>
<keyword evidence="3 8" id="KW-0028">Amino-acid biosynthesis</keyword>
<reference evidence="11 12" key="1">
    <citation type="submission" date="2024-06" db="EMBL/GenBank/DDBJ databases">
        <title>Genomic Encyclopedia of Type Strains, Phase IV (KMG-IV): sequencing the most valuable type-strain genomes for metagenomic binning, comparative biology and taxonomic classification.</title>
        <authorList>
            <person name="Goeker M."/>
        </authorList>
    </citation>
    <scope>NUCLEOTIDE SEQUENCE [LARGE SCALE GENOMIC DNA]</scope>
    <source>
        <strain evidence="11 12">DSM 21331</strain>
    </source>
</reference>
<feature type="binding site" evidence="8">
    <location>
        <position position="249"/>
    </location>
    <ligand>
        <name>shikimate</name>
        <dbReference type="ChEBI" id="CHEBI:36208"/>
    </ligand>
</feature>
<feature type="binding site" evidence="8">
    <location>
        <position position="61"/>
    </location>
    <ligand>
        <name>shikimate</name>
        <dbReference type="ChEBI" id="CHEBI:36208"/>
    </ligand>
</feature>
<dbReference type="InterPro" id="IPR013708">
    <property type="entry name" value="Shikimate_DH-bd_N"/>
</dbReference>
<dbReference type="HAMAP" id="MF_00222">
    <property type="entry name" value="Shikimate_DH_AroE"/>
    <property type="match status" value="1"/>
</dbReference>
<dbReference type="EMBL" id="JBEPMM010000001">
    <property type="protein sequence ID" value="MET3691191.1"/>
    <property type="molecule type" value="Genomic_DNA"/>
</dbReference>
<dbReference type="Gene3D" id="3.40.50.10860">
    <property type="entry name" value="Leucine Dehydrogenase, chain A, domain 1"/>
    <property type="match status" value="1"/>
</dbReference>
<evidence type="ECO:0000256" key="2">
    <source>
        <dbReference type="ARBA" id="ARBA00012962"/>
    </source>
</evidence>
<name>A0ABV2L037_9HYPH</name>
<dbReference type="Pfam" id="PF08501">
    <property type="entry name" value="Shikimate_dh_N"/>
    <property type="match status" value="1"/>
</dbReference>
<evidence type="ECO:0000256" key="7">
    <source>
        <dbReference type="ARBA" id="ARBA00049442"/>
    </source>
</evidence>
<feature type="binding site" evidence="8">
    <location>
        <position position="102"/>
    </location>
    <ligand>
        <name>shikimate</name>
        <dbReference type="ChEBI" id="CHEBI:36208"/>
    </ligand>
</feature>
<evidence type="ECO:0000256" key="1">
    <source>
        <dbReference type="ARBA" id="ARBA00004871"/>
    </source>
</evidence>
<dbReference type="PANTHER" id="PTHR21089:SF1">
    <property type="entry name" value="BIFUNCTIONAL 3-DEHYDROQUINATE DEHYDRATASE_SHIKIMATE DEHYDROGENASE, CHLOROPLASTIC"/>
    <property type="match status" value="1"/>
</dbReference>
<dbReference type="CDD" id="cd01065">
    <property type="entry name" value="NAD_bind_Shikimate_DH"/>
    <property type="match status" value="1"/>
</dbReference>
<protein>
    <recommendedName>
        <fullName evidence="2 8">Shikimate dehydrogenase (NADP(+))</fullName>
        <shortName evidence="8">SDH</shortName>
        <ecNumber evidence="2 8">1.1.1.25</ecNumber>
    </recommendedName>
</protein>
<dbReference type="InterPro" id="IPR022893">
    <property type="entry name" value="Shikimate_DH_fam"/>
</dbReference>
<feature type="binding site" evidence="8">
    <location>
        <position position="221"/>
    </location>
    <ligand>
        <name>shikimate</name>
        <dbReference type="ChEBI" id="CHEBI:36208"/>
    </ligand>
</feature>
<keyword evidence="6 8" id="KW-0057">Aromatic amino acid biosynthesis</keyword>
<dbReference type="GO" id="GO:0004764">
    <property type="term" value="F:shikimate 3-dehydrogenase (NADP+) activity"/>
    <property type="evidence" value="ECO:0007669"/>
    <property type="project" value="UniProtKB-EC"/>
</dbReference>
<feature type="binding site" evidence="8">
    <location>
        <position position="242"/>
    </location>
    <ligand>
        <name>NADP(+)</name>
        <dbReference type="ChEBI" id="CHEBI:58349"/>
    </ligand>
</feature>
<comment type="caution">
    <text evidence="8">Lacks conserved residue(s) required for the propagation of feature annotation.</text>
</comment>
<dbReference type="SUPFAM" id="SSF53223">
    <property type="entry name" value="Aminoacid dehydrogenase-like, N-terminal domain"/>
    <property type="match status" value="1"/>
</dbReference>
<feature type="binding site" evidence="8">
    <location>
        <position position="86"/>
    </location>
    <ligand>
        <name>shikimate</name>
        <dbReference type="ChEBI" id="CHEBI:36208"/>
    </ligand>
</feature>
<comment type="caution">
    <text evidence="11">The sequence shown here is derived from an EMBL/GenBank/DDBJ whole genome shotgun (WGS) entry which is preliminary data.</text>
</comment>
<evidence type="ECO:0000256" key="3">
    <source>
        <dbReference type="ARBA" id="ARBA00022605"/>
    </source>
</evidence>
<dbReference type="Gene3D" id="3.40.50.720">
    <property type="entry name" value="NAD(P)-binding Rossmann-like Domain"/>
    <property type="match status" value="1"/>
</dbReference>
<keyword evidence="5 8" id="KW-0560">Oxidoreductase</keyword>